<dbReference type="Proteomes" id="UP000005240">
    <property type="component" value="Unassembled WGS sequence"/>
</dbReference>
<feature type="compositionally biased region" description="Polar residues" evidence="1">
    <location>
        <begin position="84"/>
        <end position="104"/>
    </location>
</feature>
<evidence type="ECO:0000313" key="5">
    <source>
        <dbReference type="Proteomes" id="UP000005240"/>
    </source>
</evidence>
<feature type="region of interest" description="Disordered" evidence="1">
    <location>
        <begin position="48"/>
        <end position="67"/>
    </location>
</feature>
<feature type="compositionally biased region" description="Low complexity" evidence="1">
    <location>
        <begin position="105"/>
        <end position="117"/>
    </location>
</feature>
<feature type="region of interest" description="Disordered" evidence="1">
    <location>
        <begin position="84"/>
        <end position="123"/>
    </location>
</feature>
<dbReference type="EMBL" id="ADAS02000050">
    <property type="protein sequence ID" value="OAV93507.1"/>
    <property type="molecule type" value="Genomic_DNA"/>
</dbReference>
<gene>
    <name evidence="3" type="ORF">PTTG_00827</name>
</gene>
<keyword evidence="5" id="KW-1185">Reference proteome</keyword>
<accession>A0A0C4EJA9</accession>
<reference evidence="3" key="1">
    <citation type="submission" date="2009-11" db="EMBL/GenBank/DDBJ databases">
        <authorList>
            <consortium name="The Broad Institute Genome Sequencing Platform"/>
            <person name="Ward D."/>
            <person name="Feldgarden M."/>
            <person name="Earl A."/>
            <person name="Young S.K."/>
            <person name="Zeng Q."/>
            <person name="Koehrsen M."/>
            <person name="Alvarado L."/>
            <person name="Berlin A."/>
            <person name="Bochicchio J."/>
            <person name="Borenstein D."/>
            <person name="Chapman S.B."/>
            <person name="Chen Z."/>
            <person name="Engels R."/>
            <person name="Freedman E."/>
            <person name="Gellesch M."/>
            <person name="Goldberg J."/>
            <person name="Griggs A."/>
            <person name="Gujja S."/>
            <person name="Heilman E."/>
            <person name="Heiman D."/>
            <person name="Hepburn T."/>
            <person name="Howarth C."/>
            <person name="Jen D."/>
            <person name="Larson L."/>
            <person name="Lewis B."/>
            <person name="Mehta T."/>
            <person name="Park D."/>
            <person name="Pearson M."/>
            <person name="Roberts A."/>
            <person name="Saif S."/>
            <person name="Shea T."/>
            <person name="Shenoy N."/>
            <person name="Sisk P."/>
            <person name="Stolte C."/>
            <person name="Sykes S."/>
            <person name="Thomson T."/>
            <person name="Walk T."/>
            <person name="White J."/>
            <person name="Yandava C."/>
            <person name="Izard J."/>
            <person name="Baranova O.V."/>
            <person name="Blanton J.M."/>
            <person name="Tanner A.C."/>
            <person name="Dewhirst F.E."/>
            <person name="Haas B."/>
            <person name="Nusbaum C."/>
            <person name="Birren B."/>
        </authorList>
    </citation>
    <scope>NUCLEOTIDE SEQUENCE [LARGE SCALE GENOMIC DNA]</scope>
    <source>
        <strain evidence="3">1-1 BBBD Race 1</strain>
    </source>
</reference>
<organism evidence="3">
    <name type="scientific">Puccinia triticina (isolate 1-1 / race 1 (BBBD))</name>
    <name type="common">Brown leaf rust fungus</name>
    <dbReference type="NCBI Taxonomy" id="630390"/>
    <lineage>
        <taxon>Eukaryota</taxon>
        <taxon>Fungi</taxon>
        <taxon>Dikarya</taxon>
        <taxon>Basidiomycota</taxon>
        <taxon>Pucciniomycotina</taxon>
        <taxon>Pucciniomycetes</taxon>
        <taxon>Pucciniales</taxon>
        <taxon>Pucciniaceae</taxon>
        <taxon>Puccinia</taxon>
    </lineage>
</organism>
<evidence type="ECO:0000256" key="2">
    <source>
        <dbReference type="SAM" id="Phobius"/>
    </source>
</evidence>
<dbReference type="OrthoDB" id="2515512at2759"/>
<dbReference type="EnsemblFungi" id="PTTG_00827-t43_1">
    <property type="protein sequence ID" value="PTTG_00827-t43_1-p1"/>
    <property type="gene ID" value="PTTG_00827"/>
</dbReference>
<keyword evidence="2" id="KW-1133">Transmembrane helix</keyword>
<evidence type="ECO:0000313" key="3">
    <source>
        <dbReference type="EMBL" id="OAV93507.1"/>
    </source>
</evidence>
<name>A0A0C4EJA9_PUCT1</name>
<dbReference type="OMA" id="AGKHTNP"/>
<evidence type="ECO:0000313" key="4">
    <source>
        <dbReference type="EnsemblFungi" id="PTTG_00827-t43_1-p1"/>
    </source>
</evidence>
<dbReference type="VEuPathDB" id="FungiDB:PTTG_00827"/>
<dbReference type="AlphaFoldDB" id="A0A0C4EJA9"/>
<reference evidence="3" key="2">
    <citation type="submission" date="2016-05" db="EMBL/GenBank/DDBJ databases">
        <title>Comparative analysis highlights variable genome content of wheat rusts and divergence of the mating loci.</title>
        <authorList>
            <person name="Cuomo C.A."/>
            <person name="Bakkeren G."/>
            <person name="Szabo L."/>
            <person name="Khalil H."/>
            <person name="Joly D."/>
            <person name="Goldberg J."/>
            <person name="Young S."/>
            <person name="Zeng Q."/>
            <person name="Fellers J."/>
        </authorList>
    </citation>
    <scope>NUCLEOTIDE SEQUENCE [LARGE SCALE GENOMIC DNA]</scope>
    <source>
        <strain evidence="3">1-1 BBBD Race 1</strain>
    </source>
</reference>
<reference evidence="4 5" key="3">
    <citation type="journal article" date="2017" name="G3 (Bethesda)">
        <title>Comparative analysis highlights variable genome content of wheat rusts and divergence of the mating loci.</title>
        <authorList>
            <person name="Cuomo C.A."/>
            <person name="Bakkeren G."/>
            <person name="Khalil H.B."/>
            <person name="Panwar V."/>
            <person name="Joly D."/>
            <person name="Linning R."/>
            <person name="Sakthikumar S."/>
            <person name="Song X."/>
            <person name="Adiconis X."/>
            <person name="Fan L."/>
            <person name="Goldberg J.M."/>
            <person name="Levin J.Z."/>
            <person name="Young S."/>
            <person name="Zeng Q."/>
            <person name="Anikster Y."/>
            <person name="Bruce M."/>
            <person name="Wang M."/>
            <person name="Yin C."/>
            <person name="McCallum B."/>
            <person name="Szabo L.J."/>
            <person name="Hulbert S."/>
            <person name="Chen X."/>
            <person name="Fellers J.P."/>
        </authorList>
    </citation>
    <scope>NUCLEOTIDE SEQUENCE</scope>
    <source>
        <strain evidence="4">isolate 1-1 / race 1 (BBBD)</strain>
        <strain evidence="5">Isolate 1-1 / race 1 (BBBD)</strain>
    </source>
</reference>
<reference evidence="4" key="4">
    <citation type="submission" date="2025-05" db="UniProtKB">
        <authorList>
            <consortium name="EnsemblFungi"/>
        </authorList>
    </citation>
    <scope>IDENTIFICATION</scope>
    <source>
        <strain evidence="4">isolate 1-1 / race 1 (BBBD)</strain>
    </source>
</reference>
<feature type="compositionally biased region" description="Polar residues" evidence="1">
    <location>
        <begin position="53"/>
        <end position="67"/>
    </location>
</feature>
<protein>
    <submittedName>
        <fullName evidence="3 4">Uncharacterized protein</fullName>
    </submittedName>
</protein>
<proteinExistence type="predicted"/>
<feature type="transmembrane region" description="Helical" evidence="2">
    <location>
        <begin position="14"/>
        <end position="40"/>
    </location>
</feature>
<sequence length="123" mass="12850">MSSPSKSALSYRRVALAITLSLATIIFHTILCVLLSYSILDLISPHSRINAGKHTNPTNNSTVAVSNMTGPITASNTTVPVVSTISNSNYSTPSSLTLENSRTNAPSSSPETETAPSDSNTSP</sequence>
<evidence type="ECO:0000256" key="1">
    <source>
        <dbReference type="SAM" id="MobiDB-lite"/>
    </source>
</evidence>
<keyword evidence="2" id="KW-0472">Membrane</keyword>
<keyword evidence="2" id="KW-0812">Transmembrane</keyword>